<dbReference type="GeneID" id="63684258"/>
<dbReference type="RefSeq" id="XP_040625142.1">
    <property type="nucleotide sequence ID" value="XM_040769196.1"/>
</dbReference>
<sequence length="91" mass="9638">MDDDSAQMNDPLQPTIPEQLPEPSADDYVIIDNIDPDILLAPQEPSVPDAAVTKAVKTLRAELGQVTKLASEVRLPPPGLSAPLIVGTALE</sequence>
<gene>
    <name evidence="2" type="ORF">DACRYDRAFT_111215</name>
</gene>
<name>M5FSP6_DACPD</name>
<feature type="compositionally biased region" description="Polar residues" evidence="1">
    <location>
        <begin position="1"/>
        <end position="12"/>
    </location>
</feature>
<proteinExistence type="predicted"/>
<dbReference type="HOGENOM" id="CLU_2426983_0_0_1"/>
<dbReference type="AlphaFoldDB" id="M5FSP6"/>
<evidence type="ECO:0000313" key="2">
    <source>
        <dbReference type="EMBL" id="EJT98244.1"/>
    </source>
</evidence>
<reference evidence="2 3" key="1">
    <citation type="journal article" date="2012" name="Science">
        <title>The Paleozoic origin of enzymatic lignin decomposition reconstructed from 31 fungal genomes.</title>
        <authorList>
            <person name="Floudas D."/>
            <person name="Binder M."/>
            <person name="Riley R."/>
            <person name="Barry K."/>
            <person name="Blanchette R.A."/>
            <person name="Henrissat B."/>
            <person name="Martinez A.T."/>
            <person name="Otillar R."/>
            <person name="Spatafora J.W."/>
            <person name="Yadav J.S."/>
            <person name="Aerts A."/>
            <person name="Benoit I."/>
            <person name="Boyd A."/>
            <person name="Carlson A."/>
            <person name="Copeland A."/>
            <person name="Coutinho P.M."/>
            <person name="de Vries R.P."/>
            <person name="Ferreira P."/>
            <person name="Findley K."/>
            <person name="Foster B."/>
            <person name="Gaskell J."/>
            <person name="Glotzer D."/>
            <person name="Gorecki P."/>
            <person name="Heitman J."/>
            <person name="Hesse C."/>
            <person name="Hori C."/>
            <person name="Igarashi K."/>
            <person name="Jurgens J.A."/>
            <person name="Kallen N."/>
            <person name="Kersten P."/>
            <person name="Kohler A."/>
            <person name="Kuees U."/>
            <person name="Kumar T.K.A."/>
            <person name="Kuo A."/>
            <person name="LaButti K."/>
            <person name="Larrondo L.F."/>
            <person name="Lindquist E."/>
            <person name="Ling A."/>
            <person name="Lombard V."/>
            <person name="Lucas S."/>
            <person name="Lundell T."/>
            <person name="Martin R."/>
            <person name="McLaughlin D.J."/>
            <person name="Morgenstern I."/>
            <person name="Morin E."/>
            <person name="Murat C."/>
            <person name="Nagy L.G."/>
            <person name="Nolan M."/>
            <person name="Ohm R.A."/>
            <person name="Patyshakuliyeva A."/>
            <person name="Rokas A."/>
            <person name="Ruiz-Duenas F.J."/>
            <person name="Sabat G."/>
            <person name="Salamov A."/>
            <person name="Samejima M."/>
            <person name="Schmutz J."/>
            <person name="Slot J.C."/>
            <person name="St John F."/>
            <person name="Stenlid J."/>
            <person name="Sun H."/>
            <person name="Sun S."/>
            <person name="Syed K."/>
            <person name="Tsang A."/>
            <person name="Wiebenga A."/>
            <person name="Young D."/>
            <person name="Pisabarro A."/>
            <person name="Eastwood D.C."/>
            <person name="Martin F."/>
            <person name="Cullen D."/>
            <person name="Grigoriev I.V."/>
            <person name="Hibbett D.S."/>
        </authorList>
    </citation>
    <scope>NUCLEOTIDE SEQUENCE [LARGE SCALE GENOMIC DNA]</scope>
    <source>
        <strain evidence="2 3">DJM-731 SS1</strain>
    </source>
</reference>
<accession>M5FSP6</accession>
<dbReference type="EMBL" id="JH795874">
    <property type="protein sequence ID" value="EJT98244.1"/>
    <property type="molecule type" value="Genomic_DNA"/>
</dbReference>
<organism evidence="2 3">
    <name type="scientific">Dacryopinax primogenitus (strain DJM 731)</name>
    <name type="common">Brown rot fungus</name>
    <dbReference type="NCBI Taxonomy" id="1858805"/>
    <lineage>
        <taxon>Eukaryota</taxon>
        <taxon>Fungi</taxon>
        <taxon>Dikarya</taxon>
        <taxon>Basidiomycota</taxon>
        <taxon>Agaricomycotina</taxon>
        <taxon>Dacrymycetes</taxon>
        <taxon>Dacrymycetales</taxon>
        <taxon>Dacrymycetaceae</taxon>
        <taxon>Dacryopinax</taxon>
    </lineage>
</organism>
<dbReference type="Proteomes" id="UP000030653">
    <property type="component" value="Unassembled WGS sequence"/>
</dbReference>
<evidence type="ECO:0000313" key="3">
    <source>
        <dbReference type="Proteomes" id="UP000030653"/>
    </source>
</evidence>
<keyword evidence="3" id="KW-1185">Reference proteome</keyword>
<feature type="region of interest" description="Disordered" evidence="1">
    <location>
        <begin position="1"/>
        <end position="24"/>
    </location>
</feature>
<evidence type="ECO:0000256" key="1">
    <source>
        <dbReference type="SAM" id="MobiDB-lite"/>
    </source>
</evidence>
<protein>
    <submittedName>
        <fullName evidence="2">Uncharacterized protein</fullName>
    </submittedName>
</protein>